<keyword evidence="1" id="KW-0472">Membrane</keyword>
<sequence length="134" mass="14027">MIVVMLTASILAFVAVLHFAGAAGLARDAASTAGGAAAVMRSRDIDDDEKERRIRIAAVRLFGSFLAITAVCVGAVAAAAAVVVLGSAFGLYRLAEAVEVGSGWPFILVSSIGMLLVWLLLRQSPRRTRKIDAQ</sequence>
<gene>
    <name evidence="2" type="ORF">DLJ53_29650</name>
</gene>
<keyword evidence="3" id="KW-1185">Reference proteome</keyword>
<comment type="caution">
    <text evidence="2">The sequence shown here is derived from an EMBL/GenBank/DDBJ whole genome shotgun (WGS) entry which is preliminary data.</text>
</comment>
<evidence type="ECO:0000313" key="2">
    <source>
        <dbReference type="EMBL" id="RAH97363.1"/>
    </source>
</evidence>
<organism evidence="2 3">
    <name type="scientific">Acuticoccus sediminis</name>
    <dbReference type="NCBI Taxonomy" id="2184697"/>
    <lineage>
        <taxon>Bacteria</taxon>
        <taxon>Pseudomonadati</taxon>
        <taxon>Pseudomonadota</taxon>
        <taxon>Alphaproteobacteria</taxon>
        <taxon>Hyphomicrobiales</taxon>
        <taxon>Amorphaceae</taxon>
        <taxon>Acuticoccus</taxon>
    </lineage>
</organism>
<feature type="transmembrane region" description="Helical" evidence="1">
    <location>
        <begin position="104"/>
        <end position="121"/>
    </location>
</feature>
<proteinExistence type="predicted"/>
<dbReference type="Proteomes" id="UP000249590">
    <property type="component" value="Unassembled WGS sequence"/>
</dbReference>
<feature type="transmembrane region" description="Helical" evidence="1">
    <location>
        <begin position="6"/>
        <end position="26"/>
    </location>
</feature>
<name>A0A8B2NHF9_9HYPH</name>
<dbReference type="EMBL" id="QHHQ01000009">
    <property type="protein sequence ID" value="RAH97363.1"/>
    <property type="molecule type" value="Genomic_DNA"/>
</dbReference>
<keyword evidence="1" id="KW-1133">Transmembrane helix</keyword>
<dbReference type="RefSeq" id="WP_111351915.1">
    <property type="nucleotide sequence ID" value="NZ_QHHQ01000009.1"/>
</dbReference>
<protein>
    <submittedName>
        <fullName evidence="2">Uncharacterized protein</fullName>
    </submittedName>
</protein>
<reference evidence="2 3" key="1">
    <citation type="submission" date="2018-05" db="EMBL/GenBank/DDBJ databases">
        <title>Acuticoccus sediminis sp. nov., isolated from deep-sea sediment of Indian Ocean.</title>
        <authorList>
            <person name="Liu X."/>
            <person name="Lai Q."/>
            <person name="Du Y."/>
            <person name="Sun F."/>
            <person name="Zhang X."/>
            <person name="Wang S."/>
            <person name="Shao Z."/>
        </authorList>
    </citation>
    <scope>NUCLEOTIDE SEQUENCE [LARGE SCALE GENOMIC DNA]</scope>
    <source>
        <strain evidence="2 3">PTG4-2</strain>
    </source>
</reference>
<dbReference type="AlphaFoldDB" id="A0A8B2NHF9"/>
<accession>A0A8B2NHF9</accession>
<evidence type="ECO:0000313" key="3">
    <source>
        <dbReference type="Proteomes" id="UP000249590"/>
    </source>
</evidence>
<evidence type="ECO:0000256" key="1">
    <source>
        <dbReference type="SAM" id="Phobius"/>
    </source>
</evidence>
<keyword evidence="1" id="KW-0812">Transmembrane</keyword>
<feature type="transmembrane region" description="Helical" evidence="1">
    <location>
        <begin position="61"/>
        <end position="92"/>
    </location>
</feature>